<evidence type="ECO:0000256" key="1">
    <source>
        <dbReference type="SAM" id="SignalP"/>
    </source>
</evidence>
<dbReference type="EMBL" id="JH795878">
    <property type="protein sequence ID" value="EJT97238.1"/>
    <property type="molecule type" value="Genomic_DNA"/>
</dbReference>
<keyword evidence="1" id="KW-0732">Signal</keyword>
<dbReference type="HOGENOM" id="CLU_1219664_0_0_1"/>
<organism evidence="2 3">
    <name type="scientific">Dacryopinax primogenitus (strain DJM 731)</name>
    <name type="common">Brown rot fungus</name>
    <dbReference type="NCBI Taxonomy" id="1858805"/>
    <lineage>
        <taxon>Eukaryota</taxon>
        <taxon>Fungi</taxon>
        <taxon>Dikarya</taxon>
        <taxon>Basidiomycota</taxon>
        <taxon>Agaricomycotina</taxon>
        <taxon>Dacrymycetes</taxon>
        <taxon>Dacrymycetales</taxon>
        <taxon>Dacrymycetaceae</taxon>
        <taxon>Dacryopinax</taxon>
    </lineage>
</organism>
<feature type="signal peptide" evidence="1">
    <location>
        <begin position="1"/>
        <end position="18"/>
    </location>
</feature>
<evidence type="ECO:0000313" key="3">
    <source>
        <dbReference type="Proteomes" id="UP000030653"/>
    </source>
</evidence>
<proteinExistence type="predicted"/>
<dbReference type="GeneID" id="63689179"/>
<protein>
    <submittedName>
        <fullName evidence="2">Uncharacterized protein</fullName>
    </submittedName>
</protein>
<gene>
    <name evidence="2" type="ORF">DACRYDRAFT_25322</name>
</gene>
<dbReference type="RefSeq" id="XP_040624136.1">
    <property type="nucleotide sequence ID" value="XM_040774117.1"/>
</dbReference>
<evidence type="ECO:0000313" key="2">
    <source>
        <dbReference type="EMBL" id="EJT97238.1"/>
    </source>
</evidence>
<sequence length="240" mass="26683">MQTHCVVLITLFATSVIALPLATYMDVSLTEEGSLWGRATVKEADEAAHAAWTEHARTEANRVQQQVRNMILEEYPHGLPQNANEEEWRKLHHFWDIHTNTLANNVEWQHLNHPDRKSPELGDYQNDLQKHKANTAALQAAEERLVQTTARHATTEIPSTAVAQAVATAKAQFVEASAQHSRTRALVSYHQTTPGKLLMPVPTEALAQRSSTSTKAPVNPHQGVWLVGRQAPRAHPPPHG</sequence>
<dbReference type="Proteomes" id="UP000030653">
    <property type="component" value="Unassembled WGS sequence"/>
</dbReference>
<reference evidence="2 3" key="1">
    <citation type="journal article" date="2012" name="Science">
        <title>The Paleozoic origin of enzymatic lignin decomposition reconstructed from 31 fungal genomes.</title>
        <authorList>
            <person name="Floudas D."/>
            <person name="Binder M."/>
            <person name="Riley R."/>
            <person name="Barry K."/>
            <person name="Blanchette R.A."/>
            <person name="Henrissat B."/>
            <person name="Martinez A.T."/>
            <person name="Otillar R."/>
            <person name="Spatafora J.W."/>
            <person name="Yadav J.S."/>
            <person name="Aerts A."/>
            <person name="Benoit I."/>
            <person name="Boyd A."/>
            <person name="Carlson A."/>
            <person name="Copeland A."/>
            <person name="Coutinho P.M."/>
            <person name="de Vries R.P."/>
            <person name="Ferreira P."/>
            <person name="Findley K."/>
            <person name="Foster B."/>
            <person name="Gaskell J."/>
            <person name="Glotzer D."/>
            <person name="Gorecki P."/>
            <person name="Heitman J."/>
            <person name="Hesse C."/>
            <person name="Hori C."/>
            <person name="Igarashi K."/>
            <person name="Jurgens J.A."/>
            <person name="Kallen N."/>
            <person name="Kersten P."/>
            <person name="Kohler A."/>
            <person name="Kuees U."/>
            <person name="Kumar T.K.A."/>
            <person name="Kuo A."/>
            <person name="LaButti K."/>
            <person name="Larrondo L.F."/>
            <person name="Lindquist E."/>
            <person name="Ling A."/>
            <person name="Lombard V."/>
            <person name="Lucas S."/>
            <person name="Lundell T."/>
            <person name="Martin R."/>
            <person name="McLaughlin D.J."/>
            <person name="Morgenstern I."/>
            <person name="Morin E."/>
            <person name="Murat C."/>
            <person name="Nagy L.G."/>
            <person name="Nolan M."/>
            <person name="Ohm R.A."/>
            <person name="Patyshakuliyeva A."/>
            <person name="Rokas A."/>
            <person name="Ruiz-Duenas F.J."/>
            <person name="Sabat G."/>
            <person name="Salamov A."/>
            <person name="Samejima M."/>
            <person name="Schmutz J."/>
            <person name="Slot J.C."/>
            <person name="St John F."/>
            <person name="Stenlid J."/>
            <person name="Sun H."/>
            <person name="Sun S."/>
            <person name="Syed K."/>
            <person name="Tsang A."/>
            <person name="Wiebenga A."/>
            <person name="Young D."/>
            <person name="Pisabarro A."/>
            <person name="Eastwood D.C."/>
            <person name="Martin F."/>
            <person name="Cullen D."/>
            <person name="Grigoriev I.V."/>
            <person name="Hibbett D.S."/>
        </authorList>
    </citation>
    <scope>NUCLEOTIDE SEQUENCE [LARGE SCALE GENOMIC DNA]</scope>
    <source>
        <strain evidence="2 3">DJM-731 SS1</strain>
    </source>
</reference>
<dbReference type="AlphaFoldDB" id="M5FPQ4"/>
<keyword evidence="3" id="KW-1185">Reference proteome</keyword>
<name>M5FPQ4_DACPD</name>
<feature type="chain" id="PRO_5004067112" evidence="1">
    <location>
        <begin position="19"/>
        <end position="240"/>
    </location>
</feature>
<accession>M5FPQ4</accession>